<dbReference type="STRING" id="1146883.BLASA_1149"/>
<reference evidence="2 3" key="1">
    <citation type="journal article" date="2012" name="J. Bacteriol.">
        <title>Genome Sequence of Blastococcus saxobsidens DD2, a Stone-Inhabiting Bacterium.</title>
        <authorList>
            <person name="Chouaia B."/>
            <person name="Crotti E."/>
            <person name="Brusetti L."/>
            <person name="Daffonchio D."/>
            <person name="Essoussi I."/>
            <person name="Nouioui I."/>
            <person name="Sbissi I."/>
            <person name="Ghodhbane-Gtari F."/>
            <person name="Gtari M."/>
            <person name="Vacherie B."/>
            <person name="Barbe V."/>
            <person name="Medigue C."/>
            <person name="Gury J."/>
            <person name="Pujic P."/>
            <person name="Normand P."/>
        </authorList>
    </citation>
    <scope>NUCLEOTIDE SEQUENCE [LARGE SCALE GENOMIC DNA]</scope>
    <source>
        <strain evidence="2 3">DD2</strain>
    </source>
</reference>
<keyword evidence="3" id="KW-1185">Reference proteome</keyword>
<accession>H6RW75</accession>
<dbReference type="eggNOG" id="ENOG502ZXQ4">
    <property type="taxonomic scope" value="Bacteria"/>
</dbReference>
<dbReference type="Gene3D" id="1.10.8.1060">
    <property type="entry name" value="Corynebacterium glutamicum thioredoxin-dependent arsenate reductase, N-terminal domain"/>
    <property type="match status" value="1"/>
</dbReference>
<feature type="compositionally biased region" description="Basic and acidic residues" evidence="1">
    <location>
        <begin position="16"/>
        <end position="25"/>
    </location>
</feature>
<dbReference type="AlphaFoldDB" id="H6RW75"/>
<dbReference type="EMBL" id="FO117623">
    <property type="protein sequence ID" value="CCG02092.1"/>
    <property type="molecule type" value="Genomic_DNA"/>
</dbReference>
<dbReference type="HOGENOM" id="CLU_2491638_0_0_11"/>
<name>H6RW75_BLASD</name>
<proteinExistence type="predicted"/>
<reference evidence="3" key="2">
    <citation type="submission" date="2012-02" db="EMBL/GenBank/DDBJ databases">
        <title>Complete genome sequence of Blastococcus saxobsidens strain DD2.</title>
        <authorList>
            <person name="Genoscope."/>
        </authorList>
    </citation>
    <scope>NUCLEOTIDE SEQUENCE [LARGE SCALE GENOMIC DNA]</scope>
    <source>
        <strain evidence="3">DD2</strain>
    </source>
</reference>
<dbReference type="KEGG" id="bsd:BLASA_1149"/>
<feature type="region of interest" description="Disordered" evidence="1">
    <location>
        <begin position="1"/>
        <end position="27"/>
    </location>
</feature>
<dbReference type="Proteomes" id="UP000007517">
    <property type="component" value="Chromosome"/>
</dbReference>
<evidence type="ECO:0000313" key="2">
    <source>
        <dbReference type="EMBL" id="CCG02092.1"/>
    </source>
</evidence>
<sequence length="86" mass="9427">MTLAVPPSASGSTPERSADSCRDEQVDPSVDQAVDRLRGEFAGRVRPQLIVRVVRDSRRDLGGSPVGALPELVERLARYRLDRQIG</sequence>
<protein>
    <submittedName>
        <fullName evidence="2">Uncharacterized protein</fullName>
    </submittedName>
</protein>
<dbReference type="NCBIfam" id="NF046112">
    <property type="entry name" value="MSMEG_6209_Nter"/>
    <property type="match status" value="1"/>
</dbReference>
<dbReference type="OrthoDB" id="4559189at2"/>
<organism evidence="2 3">
    <name type="scientific">Blastococcus saxobsidens (strain DD2)</name>
    <dbReference type="NCBI Taxonomy" id="1146883"/>
    <lineage>
        <taxon>Bacteria</taxon>
        <taxon>Bacillati</taxon>
        <taxon>Actinomycetota</taxon>
        <taxon>Actinomycetes</taxon>
        <taxon>Geodermatophilales</taxon>
        <taxon>Geodermatophilaceae</taxon>
        <taxon>Blastococcus</taxon>
    </lineage>
</organism>
<dbReference type="RefSeq" id="WP_014374992.1">
    <property type="nucleotide sequence ID" value="NC_016943.1"/>
</dbReference>
<gene>
    <name evidence="2" type="ordered locus">BLASA_1149</name>
</gene>
<evidence type="ECO:0000313" key="3">
    <source>
        <dbReference type="Proteomes" id="UP000007517"/>
    </source>
</evidence>
<evidence type="ECO:0000256" key="1">
    <source>
        <dbReference type="SAM" id="MobiDB-lite"/>
    </source>
</evidence>